<sequence>RLLVPLWLPGATGAALRRGANLTPQHADGQRTYAEFLAARTGGAADQSAGANSSS</sequence>
<accession>J2JT78</accession>
<dbReference type="HOGENOM" id="CLU_3019304_0_0_11"/>
<gene>
    <name evidence="1" type="ORF">SU9_29591</name>
</gene>
<evidence type="ECO:0000313" key="1">
    <source>
        <dbReference type="EMBL" id="EJJ03265.1"/>
    </source>
</evidence>
<comment type="caution">
    <text evidence="1">The sequence shown here is derived from an EMBL/GenBank/DDBJ whole genome shotgun (WGS) entry which is preliminary data.</text>
</comment>
<dbReference type="AlphaFoldDB" id="J2JT78"/>
<name>J2JT78_9ACTN</name>
<feature type="non-terminal residue" evidence="1">
    <location>
        <position position="1"/>
    </location>
</feature>
<dbReference type="EMBL" id="AJGV01000187">
    <property type="protein sequence ID" value="EJJ03265.1"/>
    <property type="molecule type" value="Genomic_DNA"/>
</dbReference>
<reference evidence="1" key="1">
    <citation type="journal article" date="2012" name="J. Bacteriol.">
        <title>Genome Sequence of Streptomyces auratus Strain AGR0001, a Phoslactomycin-Producing Actinomycete.</title>
        <authorList>
            <person name="Han X."/>
            <person name="Li M."/>
            <person name="Ding Z."/>
            <person name="Zhao J."/>
            <person name="Ji K."/>
            <person name="Wen M."/>
            <person name="Lu T."/>
        </authorList>
    </citation>
    <scope>NUCLEOTIDE SEQUENCE [LARGE SCALE GENOMIC DNA]</scope>
    <source>
        <strain evidence="1">AGR0001</strain>
    </source>
</reference>
<organism evidence="1">
    <name type="scientific">Streptomyces auratus AGR0001</name>
    <dbReference type="NCBI Taxonomy" id="1160718"/>
    <lineage>
        <taxon>Bacteria</taxon>
        <taxon>Bacillati</taxon>
        <taxon>Actinomycetota</taxon>
        <taxon>Actinomycetes</taxon>
        <taxon>Kitasatosporales</taxon>
        <taxon>Streptomycetaceae</taxon>
        <taxon>Streptomyces</taxon>
    </lineage>
</organism>
<proteinExistence type="predicted"/>
<protein>
    <submittedName>
        <fullName evidence="1">NmrA family protein</fullName>
    </submittedName>
</protein>